<dbReference type="RefSeq" id="WP_343186409.1">
    <property type="nucleotide sequence ID" value="NZ_JBCITM010000011.1"/>
</dbReference>
<evidence type="ECO:0000256" key="1">
    <source>
        <dbReference type="SAM" id="Phobius"/>
    </source>
</evidence>
<organism evidence="2 3">
    <name type="scientific">Anoxynatronum sibiricum</name>
    <dbReference type="NCBI Taxonomy" id="210623"/>
    <lineage>
        <taxon>Bacteria</taxon>
        <taxon>Bacillati</taxon>
        <taxon>Bacillota</taxon>
        <taxon>Clostridia</taxon>
        <taxon>Eubacteriales</taxon>
        <taxon>Clostridiaceae</taxon>
        <taxon>Anoxynatronum</taxon>
    </lineage>
</organism>
<keyword evidence="1" id="KW-0472">Membrane</keyword>
<feature type="transmembrane region" description="Helical" evidence="1">
    <location>
        <begin position="74"/>
        <end position="94"/>
    </location>
</feature>
<reference evidence="2 3" key="1">
    <citation type="submission" date="2024-04" db="EMBL/GenBank/DDBJ databases">
        <title>Genome sequencing and metabolic network reconstruction of aminoacids and betaine degradation by Anoxynatronum sibiricum.</title>
        <authorList>
            <person name="Detkova E.N."/>
            <person name="Boltjanskaja Y.V."/>
            <person name="Mardanov A.V."/>
            <person name="Kevbrin V."/>
        </authorList>
    </citation>
    <scope>NUCLEOTIDE SEQUENCE [LARGE SCALE GENOMIC DNA]</scope>
    <source>
        <strain evidence="2 3">Z-7981</strain>
    </source>
</reference>
<evidence type="ECO:0000313" key="2">
    <source>
        <dbReference type="EMBL" id="MEN1761095.1"/>
    </source>
</evidence>
<sequence>MNMWKKANDLREFEGKNSEDVQYTAMQKRVMLLKGPSMKTSLKLMGIGFGCVLAVTGIELIATHPAVTGLLAGFFKVSFFIGLAGALLIPYGLYHVIRNIKL</sequence>
<feature type="transmembrane region" description="Helical" evidence="1">
    <location>
        <begin position="44"/>
        <end position="62"/>
    </location>
</feature>
<evidence type="ECO:0000313" key="3">
    <source>
        <dbReference type="Proteomes" id="UP001407405"/>
    </source>
</evidence>
<keyword evidence="3" id="KW-1185">Reference proteome</keyword>
<name>A0ABU9VW68_9CLOT</name>
<keyword evidence="1" id="KW-1133">Transmembrane helix</keyword>
<keyword evidence="1" id="KW-0812">Transmembrane</keyword>
<accession>A0ABU9VW68</accession>
<dbReference type="Proteomes" id="UP001407405">
    <property type="component" value="Unassembled WGS sequence"/>
</dbReference>
<dbReference type="EMBL" id="JBCITM010000011">
    <property type="protein sequence ID" value="MEN1761095.1"/>
    <property type="molecule type" value="Genomic_DNA"/>
</dbReference>
<gene>
    <name evidence="2" type="ORF">AAIG11_11450</name>
</gene>
<protein>
    <submittedName>
        <fullName evidence="2">Uncharacterized protein</fullName>
    </submittedName>
</protein>
<proteinExistence type="predicted"/>
<comment type="caution">
    <text evidence="2">The sequence shown here is derived from an EMBL/GenBank/DDBJ whole genome shotgun (WGS) entry which is preliminary data.</text>
</comment>